<evidence type="ECO:0000256" key="1">
    <source>
        <dbReference type="ARBA" id="ARBA00022723"/>
    </source>
</evidence>
<dbReference type="InterPro" id="IPR032466">
    <property type="entry name" value="Metal_Hydrolase"/>
</dbReference>
<dbReference type="Gene3D" id="3.20.20.140">
    <property type="entry name" value="Metal-dependent hydrolases"/>
    <property type="match status" value="1"/>
</dbReference>
<sequence>MIDSHAHLTYKAYRKDLKAVLERASEAGVTAIVNASFDLPSSEAGVRLTEDHDNIYVAVGVHPHDAKTLNLEVLGTLEELADNPRVVAIGEIGLDFYRDLSPRRTQEDAFRLQIGLAKNLDLPIIIHDRDAHQRTMQILRDEKVSRGVLHCFSGDLNLARQGVELGLYISFAGPITYNGKKAGEILKWIPGDRILIETDCPYLTPVPYRGKRNEPAYVKYVLERVAELMERPAEEVGRLTEQNTRTLFALPD</sequence>
<reference evidence="2 3" key="1">
    <citation type="submission" date="2024-09" db="EMBL/GenBank/DDBJ databases">
        <authorList>
            <person name="D'Angelo T."/>
        </authorList>
    </citation>
    <scope>NUCLEOTIDE SEQUENCE [LARGE SCALE GENOMIC DNA]</scope>
    <source>
        <strain evidence="2">SAG AM-311-F02</strain>
    </source>
</reference>
<dbReference type="Pfam" id="PF01026">
    <property type="entry name" value="TatD_DNase"/>
    <property type="match status" value="1"/>
</dbReference>
<dbReference type="EMBL" id="JBHPEI010000094">
    <property type="protein sequence ID" value="MFC1800237.1"/>
    <property type="molecule type" value="Genomic_DNA"/>
</dbReference>
<dbReference type="PANTHER" id="PTHR46124:SF2">
    <property type="entry name" value="D-AMINOACYL-TRNA DEACYLASE"/>
    <property type="match status" value="1"/>
</dbReference>
<name>A0ABV6YQ93_UNCEI</name>
<dbReference type="PIRSF" id="PIRSF005902">
    <property type="entry name" value="DNase_TatD"/>
    <property type="match status" value="1"/>
</dbReference>
<dbReference type="InterPro" id="IPR001130">
    <property type="entry name" value="TatD-like"/>
</dbReference>
<gene>
    <name evidence="2" type="ORF">ACFL2Z_04955</name>
</gene>
<proteinExistence type="predicted"/>
<comment type="caution">
    <text evidence="2">The sequence shown here is derived from an EMBL/GenBank/DDBJ whole genome shotgun (WGS) entry which is preliminary data.</text>
</comment>
<dbReference type="Proteomes" id="UP001594288">
    <property type="component" value="Unassembled WGS sequence"/>
</dbReference>
<evidence type="ECO:0000313" key="3">
    <source>
        <dbReference type="Proteomes" id="UP001594288"/>
    </source>
</evidence>
<keyword evidence="2" id="KW-0378">Hydrolase</keyword>
<accession>A0ABV6YQ93</accession>
<evidence type="ECO:0000313" key="2">
    <source>
        <dbReference type="EMBL" id="MFC1800237.1"/>
    </source>
</evidence>
<dbReference type="NCBIfam" id="TIGR00010">
    <property type="entry name" value="YchF/TatD family DNA exonuclease"/>
    <property type="match status" value="1"/>
</dbReference>
<dbReference type="CDD" id="cd01310">
    <property type="entry name" value="TatD_DNAse"/>
    <property type="match status" value="1"/>
</dbReference>
<dbReference type="EC" id="3.1.-.-" evidence="2"/>
<protein>
    <submittedName>
        <fullName evidence="2">TatD family hydrolase</fullName>
        <ecNumber evidence="2">3.1.-.-</ecNumber>
    </submittedName>
</protein>
<dbReference type="PANTHER" id="PTHR46124">
    <property type="entry name" value="D-AMINOACYL-TRNA DEACYLASE"/>
    <property type="match status" value="1"/>
</dbReference>
<dbReference type="InterPro" id="IPR015991">
    <property type="entry name" value="TatD/YcfH-like"/>
</dbReference>
<dbReference type="SUPFAM" id="SSF51556">
    <property type="entry name" value="Metallo-dependent hydrolases"/>
    <property type="match status" value="1"/>
</dbReference>
<organism evidence="2 3">
    <name type="scientific">Eiseniibacteriota bacterium</name>
    <dbReference type="NCBI Taxonomy" id="2212470"/>
    <lineage>
        <taxon>Bacteria</taxon>
        <taxon>Candidatus Eiseniibacteriota</taxon>
    </lineage>
</organism>
<dbReference type="GO" id="GO:0016787">
    <property type="term" value="F:hydrolase activity"/>
    <property type="evidence" value="ECO:0007669"/>
    <property type="project" value="UniProtKB-KW"/>
</dbReference>
<keyword evidence="1" id="KW-0479">Metal-binding</keyword>
<keyword evidence="3" id="KW-1185">Reference proteome</keyword>